<reference evidence="3" key="1">
    <citation type="submission" date="2025-08" db="UniProtKB">
        <authorList>
            <consortium name="Ensembl"/>
        </authorList>
    </citation>
    <scope>IDENTIFICATION</scope>
</reference>
<dbReference type="PANTHER" id="PTHR23159:SF31">
    <property type="entry name" value="CENTROSOME-ASSOCIATED PROTEIN CEP250 ISOFORM X1"/>
    <property type="match status" value="1"/>
</dbReference>
<dbReference type="PANTHER" id="PTHR23159">
    <property type="entry name" value="CENTROSOMAL PROTEIN 2"/>
    <property type="match status" value="1"/>
</dbReference>
<feature type="coiled-coil region" evidence="1">
    <location>
        <begin position="5"/>
        <end position="190"/>
    </location>
</feature>
<feature type="coiled-coil region" evidence="1">
    <location>
        <begin position="266"/>
        <end position="377"/>
    </location>
</feature>
<sequence length="759" mass="86837">MSRKHQELESRLDDMITRIHKETQEIKELEQQLTDGQIAANEALKCDLEGIIAGLQEYLQGVKDQAQRAKLDCRRLQREKDALQCLLCENEQQCTQLQKEALSAKSAQELEDLRTENEELKQAQGQVSEYEAELETQLQERDTEATQLKEELNRLRRLSQMEHSALQAELQKERQAKENALAQMQMAADRELENTELQQQVNALQVLDCVVADLSIRWRYVFVILSCCSFEDLGEPVNKKFMELQQEVHHVVSAAQRDRDEAQRCQERLAGEMSSLTERLRKYQERYQAQVKSQTQEQLESLSLELQALRGSFSSADRMAAQQLTAAKDKLQSLHSTIEKIHQERNAEELQSSRIQAAQAIQDLANAETEIKVLQKLSRDRVMCLLEVFSLICNFPHSEYECPWLKWVLLYIVVCLANNVNLEELLEEIGALRETLLQQNNFLSSLGDPLPNTGCWYYVPSNQNAPSFGSQGTQDSGLGSVHPQSPERGRRPGHRAHRERRLVNGGYWVYSPHPHTHGKRDAQMFRDSGRESDIEARFTPPSVSAGFTLPDGTAFPPGSFIYNHNAPGLPIGSSTVLYGPPPDGARLMYGPPPSNLTIPLVPSGTLHCNISTVELRYSVTLLKEECADRAHSDKEQQALQEKTADLQREIKRLRRTVHTLQRHTSMPFCFWFIRRGLEGSLSHAEEEQCGLGEVECVEKTLLKRRAELREADRLLLEAETHINLIFQCRSKPFSVNVRDFWFIIRCREIMRRITKCSKL</sequence>
<accession>A0A672KSZ1</accession>
<feature type="compositionally biased region" description="Polar residues" evidence="2">
    <location>
        <begin position="468"/>
        <end position="477"/>
    </location>
</feature>
<evidence type="ECO:0008006" key="5">
    <source>
        <dbReference type="Google" id="ProtNLM"/>
    </source>
</evidence>
<keyword evidence="4" id="KW-1185">Reference proteome</keyword>
<dbReference type="Proteomes" id="UP000472262">
    <property type="component" value="Unassembled WGS sequence"/>
</dbReference>
<evidence type="ECO:0000313" key="4">
    <source>
        <dbReference type="Proteomes" id="UP000472262"/>
    </source>
</evidence>
<reference evidence="3" key="2">
    <citation type="submission" date="2025-09" db="UniProtKB">
        <authorList>
            <consortium name="Ensembl"/>
        </authorList>
    </citation>
    <scope>IDENTIFICATION</scope>
</reference>
<name>A0A672KSZ1_SINGR</name>
<keyword evidence="1" id="KW-0175">Coiled coil</keyword>
<evidence type="ECO:0000313" key="3">
    <source>
        <dbReference type="Ensembl" id="ENSSGRP00000015707.1"/>
    </source>
</evidence>
<evidence type="ECO:0000256" key="2">
    <source>
        <dbReference type="SAM" id="MobiDB-lite"/>
    </source>
</evidence>
<feature type="coiled-coil region" evidence="1">
    <location>
        <begin position="636"/>
        <end position="663"/>
    </location>
</feature>
<proteinExistence type="predicted"/>
<organism evidence="3 4">
    <name type="scientific">Sinocyclocheilus grahami</name>
    <name type="common">Dianchi golden-line fish</name>
    <name type="synonym">Barbus grahami</name>
    <dbReference type="NCBI Taxonomy" id="75366"/>
    <lineage>
        <taxon>Eukaryota</taxon>
        <taxon>Metazoa</taxon>
        <taxon>Chordata</taxon>
        <taxon>Craniata</taxon>
        <taxon>Vertebrata</taxon>
        <taxon>Euteleostomi</taxon>
        <taxon>Actinopterygii</taxon>
        <taxon>Neopterygii</taxon>
        <taxon>Teleostei</taxon>
        <taxon>Ostariophysi</taxon>
        <taxon>Cypriniformes</taxon>
        <taxon>Cyprinidae</taxon>
        <taxon>Cyprininae</taxon>
        <taxon>Sinocyclocheilus</taxon>
    </lineage>
</organism>
<protein>
    <recommendedName>
        <fullName evidence="5">Centriolin</fullName>
    </recommendedName>
</protein>
<evidence type="ECO:0000256" key="1">
    <source>
        <dbReference type="SAM" id="Coils"/>
    </source>
</evidence>
<gene>
    <name evidence="3" type="primary">cntrl</name>
</gene>
<dbReference type="Ensembl" id="ENSSGRT00000017012.1">
    <property type="protein sequence ID" value="ENSSGRP00000015707.1"/>
    <property type="gene ID" value="ENSSGRG00000009738.1"/>
</dbReference>
<dbReference type="AlphaFoldDB" id="A0A672KSZ1"/>
<feature type="region of interest" description="Disordered" evidence="2">
    <location>
        <begin position="468"/>
        <end position="497"/>
    </location>
</feature>